<reference evidence="1" key="1">
    <citation type="submission" date="2020-06" db="EMBL/GenBank/DDBJ databases">
        <title>Draft genome of Bugula neritina, a colonial animal packing powerful symbionts and potential medicines.</title>
        <authorList>
            <person name="Rayko M."/>
        </authorList>
    </citation>
    <scope>NUCLEOTIDE SEQUENCE [LARGE SCALE GENOMIC DNA]</scope>
    <source>
        <strain evidence="1">Kwan_BN1</strain>
    </source>
</reference>
<gene>
    <name evidence="1" type="ORF">EB796_020256</name>
</gene>
<dbReference type="PANTHER" id="PTHR22605">
    <property type="entry name" value="RZ-TYPE DOMAIN-CONTAINING PROTEIN"/>
    <property type="match status" value="1"/>
</dbReference>
<evidence type="ECO:0000313" key="2">
    <source>
        <dbReference type="Proteomes" id="UP000593567"/>
    </source>
</evidence>
<dbReference type="InterPro" id="IPR027417">
    <property type="entry name" value="P-loop_NTPase"/>
</dbReference>
<keyword evidence="2" id="KW-1185">Reference proteome</keyword>
<dbReference type="Gene3D" id="3.40.50.300">
    <property type="entry name" value="P-loop containing nucleotide triphosphate hydrolases"/>
    <property type="match status" value="1"/>
</dbReference>
<dbReference type="OrthoDB" id="2423195at2759"/>
<dbReference type="EMBL" id="VXIV02003039">
    <property type="protein sequence ID" value="KAF6021435.1"/>
    <property type="molecule type" value="Genomic_DNA"/>
</dbReference>
<dbReference type="AlphaFoldDB" id="A0A7J7J5Z2"/>
<dbReference type="InterPro" id="IPR031248">
    <property type="entry name" value="RNF213"/>
</dbReference>
<organism evidence="1 2">
    <name type="scientific">Bugula neritina</name>
    <name type="common">Brown bryozoan</name>
    <name type="synonym">Sertularia neritina</name>
    <dbReference type="NCBI Taxonomy" id="10212"/>
    <lineage>
        <taxon>Eukaryota</taxon>
        <taxon>Metazoa</taxon>
        <taxon>Spiralia</taxon>
        <taxon>Lophotrochozoa</taxon>
        <taxon>Bryozoa</taxon>
        <taxon>Gymnolaemata</taxon>
        <taxon>Cheilostomatida</taxon>
        <taxon>Flustrina</taxon>
        <taxon>Buguloidea</taxon>
        <taxon>Bugulidae</taxon>
        <taxon>Bugula</taxon>
    </lineage>
</organism>
<dbReference type="PANTHER" id="PTHR22605:SF16">
    <property type="entry name" value="E3 UBIQUITIN-PROTEIN LIGASE RNF213"/>
    <property type="match status" value="1"/>
</dbReference>
<dbReference type="GO" id="GO:0016887">
    <property type="term" value="F:ATP hydrolysis activity"/>
    <property type="evidence" value="ECO:0007669"/>
    <property type="project" value="InterPro"/>
</dbReference>
<proteinExistence type="predicted"/>
<dbReference type="Proteomes" id="UP000593567">
    <property type="component" value="Unassembled WGS sequence"/>
</dbReference>
<sequence length="345" mass="39210">MIDKDYMSISENKALKENVFIMIVCIENQIPLFIVGKPGSSKSLAKTMVRDAMKGKSSKSELFKKMKETYMLSFQCSRHSTPESIEDVFMDCADIQIRDAARKPFVSVVVLDEIGLAEDSEKMPLKSDPTDFFKNLSLNEESQTGCAKKSQVKEKLPTTDIQVFESALRAQHNPQDAESRYILVLAESLSVLDFVIDTLEETNKEKPKTIFGSGFKDDLAYTTVCHNVGKIQKCMSVGQTVILLNLDELYESLYDALNLYFTSEKRVVDIGLGSQRLQTKIHPKFRMVVIANKDKVYDEFPLPLINRLEKHYISSTSLLTARQMEVREKLSKWINDFVMPAEGLR</sequence>
<comment type="caution">
    <text evidence="1">The sequence shown here is derived from an EMBL/GenBank/DDBJ whole genome shotgun (WGS) entry which is preliminary data.</text>
</comment>
<name>A0A7J7J5Z2_BUGNE</name>
<protein>
    <submittedName>
        <fullName evidence="1">RNF213</fullName>
    </submittedName>
</protein>
<accession>A0A7J7J5Z2</accession>
<evidence type="ECO:0000313" key="1">
    <source>
        <dbReference type="EMBL" id="KAF6021435.1"/>
    </source>
</evidence>
<dbReference type="GO" id="GO:0004842">
    <property type="term" value="F:ubiquitin-protein transferase activity"/>
    <property type="evidence" value="ECO:0007669"/>
    <property type="project" value="InterPro"/>
</dbReference>